<dbReference type="InterPro" id="IPR001347">
    <property type="entry name" value="SIS_dom"/>
</dbReference>
<dbReference type="AlphaFoldDB" id="A0A0C9PQ67"/>
<reference evidence="7" key="1">
    <citation type="submission" date="2014-05" db="EMBL/GenBank/DDBJ databases">
        <title>Whole genome sequencing of Lactobacillus casei NRIC0644.</title>
        <authorList>
            <person name="Atarashi H."/>
            <person name="Yoshida Y."/>
            <person name="Fujimura S."/>
            <person name="Tanaka N."/>
            <person name="Shiwa Y."/>
            <person name="Yoshikawa H."/>
            <person name="Okada S."/>
            <person name="Nakagawa J."/>
        </authorList>
    </citation>
    <scope>NUCLEOTIDE SEQUENCE [LARGE SCALE GENOMIC DNA]</scope>
    <source>
        <strain evidence="7">NRIC0644</strain>
    </source>
</reference>
<dbReference type="CDD" id="cd05013">
    <property type="entry name" value="SIS_RpiR"/>
    <property type="match status" value="1"/>
</dbReference>
<evidence type="ECO:0000256" key="2">
    <source>
        <dbReference type="ARBA" id="ARBA00023125"/>
    </source>
</evidence>
<keyword evidence="2" id="KW-0238">DNA-binding</keyword>
<proteinExistence type="predicted"/>
<dbReference type="Pfam" id="PF01418">
    <property type="entry name" value="HTH_6"/>
    <property type="match status" value="1"/>
</dbReference>
<accession>A0A0C9PQ67</accession>
<sequence>MSVKGNYQSTRSELSETEKKIVDYVMAHSQAVLTMSVHDLAKAAGTSPASVSRAARRLQFSGYNELKMQLAADLNGDTNQSDDQEIQKNATLTTIKQKLLIDANQSLRETVDQINEANVDTIINLIHQSDRLLVFGVGASYLAAQNIAQKWGRLGYPCHFSDDLNLFLPLAATADVEQTLCWFISNSGESPEVVLAAKLAKKAGLQVIVTTKLGKNSLTKYADVSIQTSQPMEARNRFAATQSLHTQFMLIDILYYAYVSRYYDAAKIATDQSKAAVTAYREFLRNGFK</sequence>
<dbReference type="GO" id="GO:0003677">
    <property type="term" value="F:DNA binding"/>
    <property type="evidence" value="ECO:0007669"/>
    <property type="project" value="UniProtKB-KW"/>
</dbReference>
<dbReference type="Pfam" id="PF01380">
    <property type="entry name" value="SIS"/>
    <property type="match status" value="1"/>
</dbReference>
<dbReference type="GO" id="GO:0003700">
    <property type="term" value="F:DNA-binding transcription factor activity"/>
    <property type="evidence" value="ECO:0007669"/>
    <property type="project" value="InterPro"/>
</dbReference>
<dbReference type="InterPro" id="IPR009057">
    <property type="entry name" value="Homeodomain-like_sf"/>
</dbReference>
<dbReference type="GO" id="GO:0097367">
    <property type="term" value="F:carbohydrate derivative binding"/>
    <property type="evidence" value="ECO:0007669"/>
    <property type="project" value="InterPro"/>
</dbReference>
<dbReference type="InterPro" id="IPR035472">
    <property type="entry name" value="RpiR-like_SIS"/>
</dbReference>
<dbReference type="PANTHER" id="PTHR30514:SF10">
    <property type="entry name" value="MURR_RPIR FAMILY TRANSCRIPTIONAL REGULATOR"/>
    <property type="match status" value="1"/>
</dbReference>
<evidence type="ECO:0000256" key="3">
    <source>
        <dbReference type="ARBA" id="ARBA00023163"/>
    </source>
</evidence>
<evidence type="ECO:0000259" key="5">
    <source>
        <dbReference type="PROSITE" id="PS51464"/>
    </source>
</evidence>
<dbReference type="PROSITE" id="PS51071">
    <property type="entry name" value="HTH_RPIR"/>
    <property type="match status" value="1"/>
</dbReference>
<protein>
    <submittedName>
        <fullName evidence="6">Transcriptional regulator</fullName>
    </submittedName>
</protein>
<dbReference type="InterPro" id="IPR036388">
    <property type="entry name" value="WH-like_DNA-bd_sf"/>
</dbReference>
<evidence type="ECO:0000313" key="6">
    <source>
        <dbReference type="EMBL" id="GAN37151.1"/>
    </source>
</evidence>
<dbReference type="InterPro" id="IPR047640">
    <property type="entry name" value="RpiR-like"/>
</dbReference>
<dbReference type="SUPFAM" id="SSF53697">
    <property type="entry name" value="SIS domain"/>
    <property type="match status" value="1"/>
</dbReference>
<feature type="domain" description="HTH rpiR-type" evidence="4">
    <location>
        <begin position="1"/>
        <end position="77"/>
    </location>
</feature>
<dbReference type="Gene3D" id="1.10.10.10">
    <property type="entry name" value="Winged helix-like DNA-binding domain superfamily/Winged helix DNA-binding domain"/>
    <property type="match status" value="1"/>
</dbReference>
<name>A0A0C9PQ67_LACPA</name>
<gene>
    <name evidence="6" type="ORF">LC0644_1740</name>
</gene>
<evidence type="ECO:0000259" key="4">
    <source>
        <dbReference type="PROSITE" id="PS51071"/>
    </source>
</evidence>
<comment type="caution">
    <text evidence="6">The sequence shown here is derived from an EMBL/GenBank/DDBJ whole genome shotgun (WGS) entry which is preliminary data.</text>
</comment>
<dbReference type="PANTHER" id="PTHR30514">
    <property type="entry name" value="GLUCOKINASE"/>
    <property type="match status" value="1"/>
</dbReference>
<keyword evidence="3" id="KW-0804">Transcription</keyword>
<evidence type="ECO:0000313" key="7">
    <source>
        <dbReference type="Proteomes" id="UP000032552"/>
    </source>
</evidence>
<dbReference type="SUPFAM" id="SSF46689">
    <property type="entry name" value="Homeodomain-like"/>
    <property type="match status" value="1"/>
</dbReference>
<dbReference type="GO" id="GO:1901135">
    <property type="term" value="P:carbohydrate derivative metabolic process"/>
    <property type="evidence" value="ECO:0007669"/>
    <property type="project" value="InterPro"/>
</dbReference>
<dbReference type="InterPro" id="IPR000281">
    <property type="entry name" value="HTH_RpiR"/>
</dbReference>
<dbReference type="EMBL" id="BAYM01000099">
    <property type="protein sequence ID" value="GAN37151.1"/>
    <property type="molecule type" value="Genomic_DNA"/>
</dbReference>
<dbReference type="InterPro" id="IPR046348">
    <property type="entry name" value="SIS_dom_sf"/>
</dbReference>
<dbReference type="Gene3D" id="3.40.50.10490">
    <property type="entry name" value="Glucose-6-phosphate isomerase like protein, domain 1"/>
    <property type="match status" value="1"/>
</dbReference>
<dbReference type="Proteomes" id="UP000032552">
    <property type="component" value="Unassembled WGS sequence"/>
</dbReference>
<dbReference type="RefSeq" id="WP_045625407.1">
    <property type="nucleotide sequence ID" value="NZ_BAYM01000099.1"/>
</dbReference>
<feature type="domain" description="SIS" evidence="5">
    <location>
        <begin position="122"/>
        <end position="264"/>
    </location>
</feature>
<keyword evidence="1" id="KW-0805">Transcription regulation</keyword>
<evidence type="ECO:0000256" key="1">
    <source>
        <dbReference type="ARBA" id="ARBA00023015"/>
    </source>
</evidence>
<organism evidence="6 7">
    <name type="scientific">Lacticaseibacillus paracasei NRIC 0644</name>
    <dbReference type="NCBI Taxonomy" id="1435038"/>
    <lineage>
        <taxon>Bacteria</taxon>
        <taxon>Bacillati</taxon>
        <taxon>Bacillota</taxon>
        <taxon>Bacilli</taxon>
        <taxon>Lactobacillales</taxon>
        <taxon>Lactobacillaceae</taxon>
        <taxon>Lacticaseibacillus</taxon>
    </lineage>
</organism>
<dbReference type="PROSITE" id="PS51464">
    <property type="entry name" value="SIS"/>
    <property type="match status" value="1"/>
</dbReference>